<gene>
    <name evidence="2" type="ORF">JMN32_03770</name>
</gene>
<keyword evidence="3" id="KW-1185">Reference proteome</keyword>
<feature type="signal peptide" evidence="1">
    <location>
        <begin position="1"/>
        <end position="28"/>
    </location>
</feature>
<reference evidence="2" key="1">
    <citation type="submission" date="2021-01" db="EMBL/GenBank/DDBJ databases">
        <title>Fulvivirga kasyanovii gen. nov., sp nov., a novel member of the phylum Bacteroidetes isolated from seawater in a mussel farm.</title>
        <authorList>
            <person name="Zhao L.-H."/>
            <person name="Wang Z.-J."/>
        </authorList>
    </citation>
    <scope>NUCLEOTIDE SEQUENCE</scope>
    <source>
        <strain evidence="2">29W222</strain>
    </source>
</reference>
<organism evidence="2 3">
    <name type="scientific">Fulvivirga marina</name>
    <dbReference type="NCBI Taxonomy" id="2494733"/>
    <lineage>
        <taxon>Bacteria</taxon>
        <taxon>Pseudomonadati</taxon>
        <taxon>Bacteroidota</taxon>
        <taxon>Cytophagia</taxon>
        <taxon>Cytophagales</taxon>
        <taxon>Fulvivirgaceae</taxon>
        <taxon>Fulvivirga</taxon>
    </lineage>
</organism>
<dbReference type="EMBL" id="JAEUGD010000014">
    <property type="protein sequence ID" value="MBL6445409.1"/>
    <property type="molecule type" value="Genomic_DNA"/>
</dbReference>
<evidence type="ECO:0000313" key="3">
    <source>
        <dbReference type="Proteomes" id="UP000614216"/>
    </source>
</evidence>
<evidence type="ECO:0000313" key="2">
    <source>
        <dbReference type="EMBL" id="MBL6445409.1"/>
    </source>
</evidence>
<dbReference type="RefSeq" id="WP_202854955.1">
    <property type="nucleotide sequence ID" value="NZ_JAEUGD010000014.1"/>
</dbReference>
<evidence type="ECO:0000256" key="1">
    <source>
        <dbReference type="SAM" id="SignalP"/>
    </source>
</evidence>
<name>A0A937FTF8_9BACT</name>
<dbReference type="AlphaFoldDB" id="A0A937FTF8"/>
<accession>A0A937FTF8</accession>
<sequence>MMISKHIKALHLLILLAVTFSLSEKARAQSANLQAIDLIQAFGQGKVKLSPERKATSAGNCVSIGYIKASIEVFGLNNIFEHTIENNVHSVILKDHSKVSFTSEELKSSIEAAGFSKEKRPDHLTSQQQARYDSIYDYANIIFCAIVKRYQAYHKTSFTDALDEINLGKNVRCYPKYLGLQYHTKYEGWKGNRKSRTGEVAWFKNHVVYVSKGLVDFRGEAYKKKPIRYPKRIKIYSTPFDQEQYLGEKNCL</sequence>
<protein>
    <submittedName>
        <fullName evidence="2">Uncharacterized protein</fullName>
    </submittedName>
</protein>
<comment type="caution">
    <text evidence="2">The sequence shown here is derived from an EMBL/GenBank/DDBJ whole genome shotgun (WGS) entry which is preliminary data.</text>
</comment>
<keyword evidence="1" id="KW-0732">Signal</keyword>
<proteinExistence type="predicted"/>
<dbReference type="Proteomes" id="UP000614216">
    <property type="component" value="Unassembled WGS sequence"/>
</dbReference>
<feature type="chain" id="PRO_5037694766" evidence="1">
    <location>
        <begin position="29"/>
        <end position="252"/>
    </location>
</feature>